<dbReference type="InterPro" id="IPR019004">
    <property type="entry name" value="YqeY/Aim41"/>
</dbReference>
<reference evidence="1" key="1">
    <citation type="submission" date="2018-05" db="EMBL/GenBank/DDBJ databases">
        <authorList>
            <person name="Lanie J.A."/>
            <person name="Ng W.-L."/>
            <person name="Kazmierczak K.M."/>
            <person name="Andrzejewski T.M."/>
            <person name="Davidsen T.M."/>
            <person name="Wayne K.J."/>
            <person name="Tettelin H."/>
            <person name="Glass J.I."/>
            <person name="Rusch D."/>
            <person name="Podicherti R."/>
            <person name="Tsui H.-C.T."/>
            <person name="Winkler M.E."/>
        </authorList>
    </citation>
    <scope>NUCLEOTIDE SEQUENCE</scope>
</reference>
<dbReference type="GO" id="GO:0016884">
    <property type="term" value="F:carbon-nitrogen ligase activity, with glutamine as amido-N-donor"/>
    <property type="evidence" value="ECO:0007669"/>
    <property type="project" value="InterPro"/>
</dbReference>
<proteinExistence type="predicted"/>
<organism evidence="1">
    <name type="scientific">marine metagenome</name>
    <dbReference type="NCBI Taxonomy" id="408172"/>
    <lineage>
        <taxon>unclassified sequences</taxon>
        <taxon>metagenomes</taxon>
        <taxon>ecological metagenomes</taxon>
    </lineage>
</organism>
<dbReference type="PANTHER" id="PTHR28055:SF1">
    <property type="entry name" value="ALTERED INHERITANCE OF MITOCHONDRIA PROTEIN 41, MITOCHONDRIAL"/>
    <property type="match status" value="1"/>
</dbReference>
<dbReference type="InterPro" id="IPR042184">
    <property type="entry name" value="YqeY/Aim41_N"/>
</dbReference>
<protein>
    <recommendedName>
        <fullName evidence="2">GatB/YqeY domain-containing protein</fullName>
    </recommendedName>
</protein>
<dbReference type="InterPro" id="IPR023168">
    <property type="entry name" value="GatB_Yqey_C_2"/>
</dbReference>
<dbReference type="InterPro" id="IPR003789">
    <property type="entry name" value="Asn/Gln_tRNA_amidoTrase-B-like"/>
</dbReference>
<accession>A0A382MTV3</accession>
<gene>
    <name evidence="1" type="ORF">METZ01_LOCUS305248</name>
</gene>
<dbReference type="Pfam" id="PF09424">
    <property type="entry name" value="YqeY"/>
    <property type="match status" value="1"/>
</dbReference>
<dbReference type="SUPFAM" id="SSF89095">
    <property type="entry name" value="GatB/YqeY motif"/>
    <property type="match status" value="1"/>
</dbReference>
<dbReference type="Gene3D" id="1.10.10.410">
    <property type="match status" value="1"/>
</dbReference>
<evidence type="ECO:0008006" key="2">
    <source>
        <dbReference type="Google" id="ProtNLM"/>
    </source>
</evidence>
<dbReference type="EMBL" id="UINC01095929">
    <property type="protein sequence ID" value="SVC52394.1"/>
    <property type="molecule type" value="Genomic_DNA"/>
</dbReference>
<sequence>MSLCKQIQNDMYNAMKSGNKENANTLRTTLAKLKDKVIEKRQDLSKGEEVKILQTLVKQRKESIELYEKGGRNELAEAEQKELEIINNYLPKMMDESDIKSIVKTVIDEVGATSMADMGKIMPEVMKRGKGLIDGKSAQKFVQELIG</sequence>
<dbReference type="AlphaFoldDB" id="A0A382MTV3"/>
<evidence type="ECO:0000313" key="1">
    <source>
        <dbReference type="EMBL" id="SVC52394.1"/>
    </source>
</evidence>
<dbReference type="Gene3D" id="1.10.1510.10">
    <property type="entry name" value="Uncharacterised protein YqeY/AIM41 PF09424, N-terminal domain"/>
    <property type="match status" value="1"/>
</dbReference>
<dbReference type="PANTHER" id="PTHR28055">
    <property type="entry name" value="ALTERED INHERITANCE OF MITOCHONDRIA PROTEIN 41, MITOCHONDRIAL"/>
    <property type="match status" value="1"/>
</dbReference>
<name>A0A382MTV3_9ZZZZ</name>